<evidence type="ECO:0000256" key="4">
    <source>
        <dbReference type="ARBA" id="ARBA00022964"/>
    </source>
</evidence>
<keyword evidence="6 7" id="KW-0408">Iron</keyword>
<feature type="binding site" evidence="7">
    <location>
        <position position="158"/>
    </location>
    <ligand>
        <name>Fe cation</name>
        <dbReference type="ChEBI" id="CHEBI:24875"/>
    </ligand>
</feature>
<dbReference type="GO" id="GO:0005506">
    <property type="term" value="F:iron ion binding"/>
    <property type="evidence" value="ECO:0007669"/>
    <property type="project" value="UniProtKB-UniRule"/>
</dbReference>
<dbReference type="Proteomes" id="UP000287336">
    <property type="component" value="Unassembled WGS sequence"/>
</dbReference>
<dbReference type="GO" id="GO:0006879">
    <property type="term" value="P:intracellular iron ion homeostasis"/>
    <property type="evidence" value="ECO:0007669"/>
    <property type="project" value="TreeGrafter"/>
</dbReference>
<name>A0A433KES1_9GAMM</name>
<protein>
    <submittedName>
        <fullName evidence="9">Fe2+-dependent dioxygenase</fullName>
    </submittedName>
</protein>
<dbReference type="SMART" id="SM00702">
    <property type="entry name" value="P4Hc"/>
    <property type="match status" value="1"/>
</dbReference>
<dbReference type="InterPro" id="IPR005123">
    <property type="entry name" value="Oxoglu/Fe-dep_dioxygenase_dom"/>
</dbReference>
<keyword evidence="5 7" id="KW-0560">Oxidoreductase</keyword>
<evidence type="ECO:0000256" key="6">
    <source>
        <dbReference type="ARBA" id="ARBA00023004"/>
    </source>
</evidence>
<dbReference type="Pfam" id="PF18331">
    <property type="entry name" value="PKHD_C"/>
    <property type="match status" value="1"/>
</dbReference>
<dbReference type="GO" id="GO:0031418">
    <property type="term" value="F:L-ascorbic acid binding"/>
    <property type="evidence" value="ECO:0007669"/>
    <property type="project" value="UniProtKB-KW"/>
</dbReference>
<gene>
    <name evidence="9" type="ORF">ELY33_16475</name>
</gene>
<evidence type="ECO:0000259" key="8">
    <source>
        <dbReference type="PROSITE" id="PS51471"/>
    </source>
</evidence>
<dbReference type="NCBIfam" id="NF003974">
    <property type="entry name" value="PRK05467.1-3"/>
    <property type="match status" value="1"/>
</dbReference>
<dbReference type="Pfam" id="PF13640">
    <property type="entry name" value="2OG-FeII_Oxy_3"/>
    <property type="match status" value="1"/>
</dbReference>
<dbReference type="InterPro" id="IPR006620">
    <property type="entry name" value="Pro_4_hyd_alph"/>
</dbReference>
<dbReference type="OrthoDB" id="9812472at2"/>
<keyword evidence="10" id="KW-1185">Reference proteome</keyword>
<reference evidence="9 10" key="1">
    <citation type="submission" date="2018-12" db="EMBL/GenBank/DDBJ databases">
        <title>three novel Halomonas strain isolated from plants.</title>
        <authorList>
            <person name="Sun C."/>
        </authorList>
    </citation>
    <scope>NUCLEOTIDE SEQUENCE [LARGE SCALE GENOMIC DNA]</scope>
    <source>
        <strain evidence="9 10">DSM 19434</strain>
    </source>
</reference>
<dbReference type="PANTHER" id="PTHR41536:SF1">
    <property type="entry name" value="PKHD-TYPE HYDROXYLASE YBIX"/>
    <property type="match status" value="1"/>
</dbReference>
<feature type="binding site" evidence="7">
    <location>
        <position position="98"/>
    </location>
    <ligand>
        <name>Fe cation</name>
        <dbReference type="ChEBI" id="CHEBI:24875"/>
    </ligand>
</feature>
<keyword evidence="4 7" id="KW-0223">Dioxygenase</keyword>
<evidence type="ECO:0000256" key="7">
    <source>
        <dbReference type="HAMAP-Rule" id="MF_00657"/>
    </source>
</evidence>
<accession>A0A433KES1</accession>
<evidence type="ECO:0000256" key="3">
    <source>
        <dbReference type="ARBA" id="ARBA00022896"/>
    </source>
</evidence>
<feature type="domain" description="Fe2OG dioxygenase" evidence="8">
    <location>
        <begin position="77"/>
        <end position="177"/>
    </location>
</feature>
<dbReference type="InterPro" id="IPR023550">
    <property type="entry name" value="PKHD_hydroxylase"/>
</dbReference>
<keyword evidence="3 7" id="KW-0847">Vitamin C</keyword>
<dbReference type="NCBIfam" id="NF003975">
    <property type="entry name" value="PRK05467.1-4"/>
    <property type="match status" value="1"/>
</dbReference>
<comment type="cofactor">
    <cofactor evidence="1 7">
        <name>L-ascorbate</name>
        <dbReference type="ChEBI" id="CHEBI:38290"/>
    </cofactor>
</comment>
<sequence length="226" mass="25533">MIVSFENILTPEELAAIRRQLRGADWARGISAGPQAKQVKKNLQIPEGSEALRELRIMVMRALNRTPEIMSAIMPFKIIPPNFNRYTVEDSHYGKHIDSTLRSLPDGSYLRTDVSATLFLSDPDEYEGGELNVIDTYGEQTIKLSAGSLVTYPSGSLHEVTPVTKGERLGCYMFMQSLIRDTEKRRLLYEMDNSLRRLRAEQGEANAELVALTGTYNNLVRMWSDC</sequence>
<evidence type="ECO:0000313" key="9">
    <source>
        <dbReference type="EMBL" id="RUR26707.1"/>
    </source>
</evidence>
<comment type="cofactor">
    <cofactor evidence="7">
        <name>Fe(2+)</name>
        <dbReference type="ChEBI" id="CHEBI:29033"/>
    </cofactor>
    <text evidence="7">Binds 1 Fe(2+) ion per subunit.</text>
</comment>
<evidence type="ECO:0000256" key="5">
    <source>
        <dbReference type="ARBA" id="ARBA00023002"/>
    </source>
</evidence>
<dbReference type="AlphaFoldDB" id="A0A433KES1"/>
<dbReference type="Gene3D" id="4.10.860.20">
    <property type="entry name" value="Rabenosyn, Rab binding domain"/>
    <property type="match status" value="1"/>
</dbReference>
<dbReference type="PANTHER" id="PTHR41536">
    <property type="entry name" value="PKHD-TYPE HYDROXYLASE YBIX"/>
    <property type="match status" value="1"/>
</dbReference>
<feature type="binding site" evidence="7">
    <location>
        <position position="96"/>
    </location>
    <ligand>
        <name>Fe cation</name>
        <dbReference type="ChEBI" id="CHEBI:24875"/>
    </ligand>
</feature>
<dbReference type="InterPro" id="IPR041097">
    <property type="entry name" value="PKHD_C"/>
</dbReference>
<proteinExistence type="inferred from homology"/>
<evidence type="ECO:0000256" key="2">
    <source>
        <dbReference type="ARBA" id="ARBA00022723"/>
    </source>
</evidence>
<dbReference type="PROSITE" id="PS51471">
    <property type="entry name" value="FE2OG_OXY"/>
    <property type="match status" value="1"/>
</dbReference>
<dbReference type="EMBL" id="RZHG01000030">
    <property type="protein sequence ID" value="RUR26707.1"/>
    <property type="molecule type" value="Genomic_DNA"/>
</dbReference>
<keyword evidence="2 7" id="KW-0479">Metal-binding</keyword>
<dbReference type="RefSeq" id="WP_126948992.1">
    <property type="nucleotide sequence ID" value="NZ_RZHG01000030.1"/>
</dbReference>
<evidence type="ECO:0000256" key="1">
    <source>
        <dbReference type="ARBA" id="ARBA00001961"/>
    </source>
</evidence>
<dbReference type="GO" id="GO:0016706">
    <property type="term" value="F:2-oxoglutarate-dependent dioxygenase activity"/>
    <property type="evidence" value="ECO:0007669"/>
    <property type="project" value="UniProtKB-UniRule"/>
</dbReference>
<comment type="caution">
    <text evidence="9">The sequence shown here is derived from an EMBL/GenBank/DDBJ whole genome shotgun (WGS) entry which is preliminary data.</text>
</comment>
<dbReference type="HAMAP" id="MF_00657">
    <property type="entry name" value="Hydroxyl_YbiX"/>
    <property type="match status" value="1"/>
</dbReference>
<dbReference type="InterPro" id="IPR044862">
    <property type="entry name" value="Pro_4_hyd_alph_FE2OG_OXY"/>
</dbReference>
<organism evidence="9 10">
    <name type="scientific">Vreelandella andesensis</name>
    <dbReference type="NCBI Taxonomy" id="447567"/>
    <lineage>
        <taxon>Bacteria</taxon>
        <taxon>Pseudomonadati</taxon>
        <taxon>Pseudomonadota</taxon>
        <taxon>Gammaproteobacteria</taxon>
        <taxon>Oceanospirillales</taxon>
        <taxon>Halomonadaceae</taxon>
        <taxon>Vreelandella</taxon>
    </lineage>
</organism>
<feature type="binding site" evidence="7">
    <location>
        <position position="168"/>
    </location>
    <ligand>
        <name>2-oxoglutarate</name>
        <dbReference type="ChEBI" id="CHEBI:16810"/>
    </ligand>
</feature>
<evidence type="ECO:0000313" key="10">
    <source>
        <dbReference type="Proteomes" id="UP000287336"/>
    </source>
</evidence>
<dbReference type="GO" id="GO:0006974">
    <property type="term" value="P:DNA damage response"/>
    <property type="evidence" value="ECO:0007669"/>
    <property type="project" value="TreeGrafter"/>
</dbReference>
<dbReference type="Gene3D" id="2.60.120.620">
    <property type="entry name" value="q2cbj1_9rhob like domain"/>
    <property type="match status" value="1"/>
</dbReference>